<keyword evidence="4" id="KW-1185">Reference proteome</keyword>
<accession>A0ABM5K5T7</accession>
<dbReference type="Proteomes" id="UP001652700">
    <property type="component" value="Unplaced"/>
</dbReference>
<dbReference type="PANTHER" id="PTHR20997:SF2">
    <property type="entry name" value="EG:BACR42I17.2 PROTEIN-RELATED"/>
    <property type="match status" value="1"/>
</dbReference>
<reference evidence="3" key="1">
    <citation type="submission" date="2025-05" db="UniProtKB">
        <authorList>
            <consortium name="EnsemblMetazoa"/>
        </authorList>
    </citation>
    <scope>IDENTIFICATION</scope>
</reference>
<keyword evidence="1" id="KW-0472">Membrane</keyword>
<name>A0ABM5K5T7_DIAVI</name>
<protein>
    <recommendedName>
        <fullName evidence="5">27 kDa hemolymph protein-like</fullName>
    </recommendedName>
</protein>
<evidence type="ECO:0000313" key="4">
    <source>
        <dbReference type="Proteomes" id="UP001652700"/>
    </source>
</evidence>
<sequence>MKLLGKFLVLLLIGCSFTQKFIEPLDMQKFHIDPIYTHIDTIDSGFDSSSTGVSGILNASEFGKSMQLIYKYISLLLREQCDDSRYPRLEIFAMHNEVFTCINSVVDDIESTEREYTAASSGSLQNFIKKLCNVWPKIYDCIDPVVSYYKRCLTSDQKLGIDEGFELLNEDHIFFCGNNADRLFKLLNIESMQCFTLVSKDLQKCKTTFTEKLVKLKQSRNILGSMTFEEEYEFCSALQDQCKCLSSKLATCESKDPSNIMDDYMALIQRRFCSSASRLSWFYFVNLLLLVGIYLYSKMF</sequence>
<evidence type="ECO:0000256" key="2">
    <source>
        <dbReference type="SAM" id="SignalP"/>
    </source>
</evidence>
<dbReference type="Pfam" id="PF07165">
    <property type="entry name" value="DUF1397"/>
    <property type="match status" value="1"/>
</dbReference>
<dbReference type="PANTHER" id="PTHR20997">
    <property type="entry name" value="EG:BACR42I17.2 PROTEIN-RELATED"/>
    <property type="match status" value="1"/>
</dbReference>
<keyword evidence="2" id="KW-0732">Signal</keyword>
<proteinExistence type="predicted"/>
<evidence type="ECO:0000256" key="1">
    <source>
        <dbReference type="SAM" id="Phobius"/>
    </source>
</evidence>
<dbReference type="EnsemblMetazoa" id="XM_050649598.1">
    <property type="protein sequence ID" value="XP_050505555.1"/>
    <property type="gene ID" value="LOC114338490"/>
</dbReference>
<evidence type="ECO:0008006" key="5">
    <source>
        <dbReference type="Google" id="ProtNLM"/>
    </source>
</evidence>
<dbReference type="InterPro" id="IPR009832">
    <property type="entry name" value="DUF1397"/>
</dbReference>
<dbReference type="GeneID" id="114338490"/>
<organism evidence="3 4">
    <name type="scientific">Diabrotica virgifera virgifera</name>
    <name type="common">western corn rootworm</name>
    <dbReference type="NCBI Taxonomy" id="50390"/>
    <lineage>
        <taxon>Eukaryota</taxon>
        <taxon>Metazoa</taxon>
        <taxon>Ecdysozoa</taxon>
        <taxon>Arthropoda</taxon>
        <taxon>Hexapoda</taxon>
        <taxon>Insecta</taxon>
        <taxon>Pterygota</taxon>
        <taxon>Neoptera</taxon>
        <taxon>Endopterygota</taxon>
        <taxon>Coleoptera</taxon>
        <taxon>Polyphaga</taxon>
        <taxon>Cucujiformia</taxon>
        <taxon>Chrysomeloidea</taxon>
        <taxon>Chrysomelidae</taxon>
        <taxon>Galerucinae</taxon>
        <taxon>Diabroticina</taxon>
        <taxon>Diabroticites</taxon>
        <taxon>Diabrotica</taxon>
    </lineage>
</organism>
<dbReference type="RefSeq" id="XP_050505555.1">
    <property type="nucleotide sequence ID" value="XM_050649598.1"/>
</dbReference>
<feature type="transmembrane region" description="Helical" evidence="1">
    <location>
        <begin position="279"/>
        <end position="297"/>
    </location>
</feature>
<feature type="signal peptide" evidence="2">
    <location>
        <begin position="1"/>
        <end position="18"/>
    </location>
</feature>
<keyword evidence="1" id="KW-1133">Transmembrane helix</keyword>
<keyword evidence="1" id="KW-0812">Transmembrane</keyword>
<evidence type="ECO:0000313" key="3">
    <source>
        <dbReference type="EnsemblMetazoa" id="XP_050505555.1"/>
    </source>
</evidence>
<feature type="chain" id="PRO_5045508138" description="27 kDa hemolymph protein-like" evidence="2">
    <location>
        <begin position="19"/>
        <end position="300"/>
    </location>
</feature>